<dbReference type="PANTHER" id="PTHR33988:SF3">
    <property type="entry name" value="ENDORIBONUCLEASE TOXIN CHPB-RELATED"/>
    <property type="match status" value="1"/>
</dbReference>
<evidence type="ECO:0000256" key="1">
    <source>
        <dbReference type="ARBA" id="ARBA00007521"/>
    </source>
</evidence>
<accession>A0A842JJ66</accession>
<dbReference type="GO" id="GO:0003677">
    <property type="term" value="F:DNA binding"/>
    <property type="evidence" value="ECO:0007669"/>
    <property type="project" value="InterPro"/>
</dbReference>
<organism evidence="3 4">
    <name type="scientific">Gordonibacter massiliensis</name>
    <name type="common">ex Traore et al. 2017</name>
    <dbReference type="NCBI Taxonomy" id="1841863"/>
    <lineage>
        <taxon>Bacteria</taxon>
        <taxon>Bacillati</taxon>
        <taxon>Actinomycetota</taxon>
        <taxon>Coriobacteriia</taxon>
        <taxon>Eggerthellales</taxon>
        <taxon>Eggerthellaceae</taxon>
        <taxon>Gordonibacter</taxon>
    </lineage>
</organism>
<protein>
    <submittedName>
        <fullName evidence="3">Type II toxin-antitoxin system PemK/MazF family toxin</fullName>
    </submittedName>
</protein>
<reference evidence="3 4" key="1">
    <citation type="submission" date="2020-08" db="EMBL/GenBank/DDBJ databases">
        <authorList>
            <person name="Liu C."/>
            <person name="Sun Q."/>
        </authorList>
    </citation>
    <scope>NUCLEOTIDE SEQUENCE [LARGE SCALE GENOMIC DNA]</scope>
    <source>
        <strain evidence="3 4">N22</strain>
    </source>
</reference>
<keyword evidence="2" id="KW-1277">Toxin-antitoxin system</keyword>
<dbReference type="Proteomes" id="UP000587396">
    <property type="component" value="Unassembled WGS sequence"/>
</dbReference>
<dbReference type="GO" id="GO:0004521">
    <property type="term" value="F:RNA endonuclease activity"/>
    <property type="evidence" value="ECO:0007669"/>
    <property type="project" value="TreeGrafter"/>
</dbReference>
<dbReference type="EMBL" id="JACMSE010000007">
    <property type="protein sequence ID" value="MBC2889785.1"/>
    <property type="molecule type" value="Genomic_DNA"/>
</dbReference>
<dbReference type="Gene3D" id="2.30.30.110">
    <property type="match status" value="1"/>
</dbReference>
<evidence type="ECO:0000313" key="3">
    <source>
        <dbReference type="EMBL" id="MBC2889785.1"/>
    </source>
</evidence>
<dbReference type="RefSeq" id="WP_080142136.1">
    <property type="nucleotide sequence ID" value="NZ_JAASIO010000019.1"/>
</dbReference>
<dbReference type="GO" id="GO:0016075">
    <property type="term" value="P:rRNA catabolic process"/>
    <property type="evidence" value="ECO:0007669"/>
    <property type="project" value="TreeGrafter"/>
</dbReference>
<keyword evidence="4" id="KW-1185">Reference proteome</keyword>
<dbReference type="Pfam" id="PF02452">
    <property type="entry name" value="PemK_toxin"/>
    <property type="match status" value="1"/>
</dbReference>
<gene>
    <name evidence="3" type="ORF">H7313_10610</name>
</gene>
<dbReference type="AlphaFoldDB" id="A0A842JJ66"/>
<evidence type="ECO:0000256" key="2">
    <source>
        <dbReference type="ARBA" id="ARBA00022649"/>
    </source>
</evidence>
<proteinExistence type="inferred from homology"/>
<sequence>MMYEQGDIVSINFDPSTRHEPAGRHYAIVVSPWHVNRMSALTVLVPVTSTDNGYPLHVRLADDNEIHGYAQCEAIRAMDLGARERQASVELVGSVDDSTLADIMARILVVLGIEPI</sequence>
<comment type="similarity">
    <text evidence="1">Belongs to the PemK/MazF family.</text>
</comment>
<evidence type="ECO:0000313" key="4">
    <source>
        <dbReference type="Proteomes" id="UP000587396"/>
    </source>
</evidence>
<name>A0A842JJ66_9ACTN</name>
<dbReference type="InterPro" id="IPR011067">
    <property type="entry name" value="Plasmid_toxin/cell-grow_inhib"/>
</dbReference>
<dbReference type="PANTHER" id="PTHR33988">
    <property type="entry name" value="ENDORIBONUCLEASE MAZF-RELATED"/>
    <property type="match status" value="1"/>
</dbReference>
<dbReference type="InterPro" id="IPR003477">
    <property type="entry name" value="PemK-like"/>
</dbReference>
<dbReference type="GO" id="GO:0006402">
    <property type="term" value="P:mRNA catabolic process"/>
    <property type="evidence" value="ECO:0007669"/>
    <property type="project" value="TreeGrafter"/>
</dbReference>
<dbReference type="SUPFAM" id="SSF50118">
    <property type="entry name" value="Cell growth inhibitor/plasmid maintenance toxic component"/>
    <property type="match status" value="1"/>
</dbReference>
<comment type="caution">
    <text evidence="3">The sequence shown here is derived from an EMBL/GenBank/DDBJ whole genome shotgun (WGS) entry which is preliminary data.</text>
</comment>